<keyword evidence="5 7" id="KW-1133">Transmembrane helix</keyword>
<evidence type="ECO:0000313" key="8">
    <source>
        <dbReference type="EMBL" id="KTD84170.1"/>
    </source>
</evidence>
<dbReference type="AlphaFoldDB" id="A0A0W1AS63"/>
<name>A0A0W1AS63_9BACL</name>
<evidence type="ECO:0000256" key="6">
    <source>
        <dbReference type="ARBA" id="ARBA00023136"/>
    </source>
</evidence>
<keyword evidence="6 7" id="KW-0472">Membrane</keyword>
<feature type="transmembrane region" description="Helical" evidence="7">
    <location>
        <begin position="44"/>
        <end position="65"/>
    </location>
</feature>
<reference evidence="8 9" key="1">
    <citation type="journal article" date="2015" name="Int. Biodeterior. Biodegradation">
        <title>Physiological and genetic screening methods for the isolation of methyl tert-butyl ether-degrading bacteria for bioremediation purposes.</title>
        <authorList>
            <person name="Guisado I.M."/>
            <person name="Purswani J."/>
            <person name="Gonzalez Lopez J."/>
            <person name="Pozo C."/>
        </authorList>
    </citation>
    <scope>NUCLEOTIDE SEQUENCE [LARGE SCALE GENOMIC DNA]</scope>
    <source>
        <strain evidence="8 9">SH7</strain>
    </source>
</reference>
<feature type="transmembrane region" description="Helical" evidence="7">
    <location>
        <begin position="378"/>
        <end position="400"/>
    </location>
</feature>
<sequence length="417" mass="44129">MKRSAAIGWALPLLTGLSMLVTGMMESMKGFLPDFFLNEYQFDAQTSGLIFAFSSAGLLGANVLAGRVTALWGWQRAFSIHQVIFAAGMALLALLSASSAAAWCGLFLMTGYANGIVGMVCNVALPLASPERAGQLLGRLHFMMGCGFMIGPLALELTVSGKSTAQAAVTWPLILFAFAVFGALLAFAGSRLAWPSVGSKPGRNELAGKTKGEAPPVQRINSGSVLPLACFGLLYFCYVGAEVGLTVWYRPLLLQQYGLEPSLATLLYSVAFAGLTALRLGVSRSVKRWGYSGVLIRCATLAILCLIWGSFVPGVLGAFGYAVFLIAIAMIFPTMTALAVHYWGELAASRMGLFFACGFAGGACSTWLIGALQQSASFSHAIMVVTGLFLLFTAALFGVLRIQSIDRRVANEITSSV</sequence>
<keyword evidence="3" id="KW-0813">Transport</keyword>
<proteinExistence type="inferred from homology"/>
<dbReference type="OrthoDB" id="2539342at2"/>
<comment type="subcellular location">
    <subcellularLocation>
        <location evidence="1">Cell membrane</location>
        <topology evidence="1">Multi-pass membrane protein</topology>
    </subcellularLocation>
</comment>
<evidence type="ECO:0000313" key="9">
    <source>
        <dbReference type="Proteomes" id="UP000054709"/>
    </source>
</evidence>
<keyword evidence="9" id="KW-1185">Reference proteome</keyword>
<organism evidence="8 9">
    <name type="scientific">Paenibacillus etheri</name>
    <dbReference type="NCBI Taxonomy" id="1306852"/>
    <lineage>
        <taxon>Bacteria</taxon>
        <taxon>Bacillati</taxon>
        <taxon>Bacillota</taxon>
        <taxon>Bacilli</taxon>
        <taxon>Bacillales</taxon>
        <taxon>Paenibacillaceae</taxon>
        <taxon>Paenibacillus</taxon>
    </lineage>
</organism>
<evidence type="ECO:0000256" key="7">
    <source>
        <dbReference type="SAM" id="Phobius"/>
    </source>
</evidence>
<feature type="transmembrane region" description="Helical" evidence="7">
    <location>
        <begin position="77"/>
        <end position="94"/>
    </location>
</feature>
<dbReference type="PANTHER" id="PTHR23514">
    <property type="entry name" value="BYPASS OF STOP CODON PROTEIN 6"/>
    <property type="match status" value="1"/>
</dbReference>
<evidence type="ECO:0000256" key="2">
    <source>
        <dbReference type="ARBA" id="ARBA00008335"/>
    </source>
</evidence>
<evidence type="ECO:0008006" key="10">
    <source>
        <dbReference type="Google" id="ProtNLM"/>
    </source>
</evidence>
<dbReference type="Pfam" id="PF07690">
    <property type="entry name" value="MFS_1"/>
    <property type="match status" value="1"/>
</dbReference>
<dbReference type="PANTHER" id="PTHR23514:SF3">
    <property type="entry name" value="BYPASS OF STOP CODON PROTEIN 6"/>
    <property type="match status" value="1"/>
</dbReference>
<evidence type="ECO:0000256" key="3">
    <source>
        <dbReference type="ARBA" id="ARBA00022448"/>
    </source>
</evidence>
<accession>A0A0W1AS63</accession>
<feature type="transmembrane region" description="Helical" evidence="7">
    <location>
        <begin position="140"/>
        <end position="159"/>
    </location>
</feature>
<dbReference type="GO" id="GO:0022857">
    <property type="term" value="F:transmembrane transporter activity"/>
    <property type="evidence" value="ECO:0007669"/>
    <property type="project" value="InterPro"/>
</dbReference>
<feature type="transmembrane region" description="Helical" evidence="7">
    <location>
        <begin position="100"/>
        <end position="128"/>
    </location>
</feature>
<evidence type="ECO:0000256" key="1">
    <source>
        <dbReference type="ARBA" id="ARBA00004651"/>
    </source>
</evidence>
<evidence type="ECO:0000256" key="4">
    <source>
        <dbReference type="ARBA" id="ARBA00022692"/>
    </source>
</evidence>
<dbReference type="InterPro" id="IPR051788">
    <property type="entry name" value="MFS_Transporter"/>
</dbReference>
<evidence type="ECO:0000256" key="5">
    <source>
        <dbReference type="ARBA" id="ARBA00022989"/>
    </source>
</evidence>
<dbReference type="InterPro" id="IPR011701">
    <property type="entry name" value="MFS"/>
</dbReference>
<feature type="transmembrane region" description="Helical" evidence="7">
    <location>
        <begin position="225"/>
        <end position="249"/>
    </location>
</feature>
<dbReference type="SUPFAM" id="SSF103473">
    <property type="entry name" value="MFS general substrate transporter"/>
    <property type="match status" value="1"/>
</dbReference>
<comment type="similarity">
    <text evidence="2">Belongs to the major facilitator superfamily.</text>
</comment>
<feature type="transmembrane region" description="Helical" evidence="7">
    <location>
        <begin position="352"/>
        <end position="372"/>
    </location>
</feature>
<keyword evidence="4 7" id="KW-0812">Transmembrane</keyword>
<dbReference type="GO" id="GO:0005886">
    <property type="term" value="C:plasma membrane"/>
    <property type="evidence" value="ECO:0007669"/>
    <property type="project" value="UniProtKB-SubCell"/>
</dbReference>
<feature type="transmembrane region" description="Helical" evidence="7">
    <location>
        <begin position="171"/>
        <end position="194"/>
    </location>
</feature>
<dbReference type="Proteomes" id="UP000054709">
    <property type="component" value="Unassembled WGS sequence"/>
</dbReference>
<dbReference type="Gene3D" id="1.20.1250.20">
    <property type="entry name" value="MFS general substrate transporter like domains"/>
    <property type="match status" value="2"/>
</dbReference>
<feature type="transmembrane region" description="Helical" evidence="7">
    <location>
        <begin position="318"/>
        <end position="340"/>
    </location>
</feature>
<dbReference type="InterPro" id="IPR036259">
    <property type="entry name" value="MFS_trans_sf"/>
</dbReference>
<dbReference type="EMBL" id="LCZJ02000037">
    <property type="protein sequence ID" value="KTD84170.1"/>
    <property type="molecule type" value="Genomic_DNA"/>
</dbReference>
<protein>
    <recommendedName>
        <fullName evidence="10">MFS transporter</fullName>
    </recommendedName>
</protein>
<dbReference type="RefSeq" id="WP_060626241.1">
    <property type="nucleotide sequence ID" value="NZ_LCZJ02000037.1"/>
</dbReference>
<feature type="transmembrane region" description="Helical" evidence="7">
    <location>
        <begin position="294"/>
        <end position="312"/>
    </location>
</feature>
<feature type="transmembrane region" description="Helical" evidence="7">
    <location>
        <begin position="261"/>
        <end position="282"/>
    </location>
</feature>
<comment type="caution">
    <text evidence="8">The sequence shown here is derived from an EMBL/GenBank/DDBJ whole genome shotgun (WGS) entry which is preliminary data.</text>
</comment>
<gene>
    <name evidence="8" type="ORF">UQ64_28845</name>
</gene>